<name>A0ABQ8K8R4_9APHY</name>
<feature type="domain" description="GP-PDE" evidence="1">
    <location>
        <begin position="1"/>
        <end position="34"/>
    </location>
</feature>
<accession>A0ABQ8K8R4</accession>
<organism evidence="2 3">
    <name type="scientific">Rhodofomes roseus</name>
    <dbReference type="NCBI Taxonomy" id="34475"/>
    <lineage>
        <taxon>Eukaryota</taxon>
        <taxon>Fungi</taxon>
        <taxon>Dikarya</taxon>
        <taxon>Basidiomycota</taxon>
        <taxon>Agaricomycotina</taxon>
        <taxon>Agaricomycetes</taxon>
        <taxon>Polyporales</taxon>
        <taxon>Rhodofomes</taxon>
    </lineage>
</organism>
<dbReference type="Proteomes" id="UP000814176">
    <property type="component" value="Unassembled WGS sequence"/>
</dbReference>
<dbReference type="InterPro" id="IPR017946">
    <property type="entry name" value="PLC-like_Pdiesterase_TIM-brl"/>
</dbReference>
<dbReference type="GeneID" id="72005192"/>
<dbReference type="Gene3D" id="3.20.20.190">
    <property type="entry name" value="Phosphatidylinositol (PI) phosphodiesterase"/>
    <property type="match status" value="1"/>
</dbReference>
<gene>
    <name evidence="2" type="ORF">C8Q71DRAFT_773560</name>
</gene>
<dbReference type="PROSITE" id="PS51704">
    <property type="entry name" value="GP_PDE"/>
    <property type="match status" value="1"/>
</dbReference>
<evidence type="ECO:0000313" key="2">
    <source>
        <dbReference type="EMBL" id="KAH9833460.1"/>
    </source>
</evidence>
<dbReference type="InterPro" id="IPR030395">
    <property type="entry name" value="GP_PDE_dom"/>
</dbReference>
<protein>
    <recommendedName>
        <fullName evidence="1">GP-PDE domain-containing protein</fullName>
    </recommendedName>
</protein>
<dbReference type="EMBL" id="JADCUA010000018">
    <property type="protein sequence ID" value="KAH9833460.1"/>
    <property type="molecule type" value="Genomic_DNA"/>
</dbReference>
<dbReference type="SUPFAM" id="SSF51695">
    <property type="entry name" value="PLC-like phosphodiesterases"/>
    <property type="match status" value="1"/>
</dbReference>
<reference evidence="2 3" key="1">
    <citation type="journal article" date="2021" name="Environ. Microbiol.">
        <title>Gene family expansions and transcriptome signatures uncover fungal adaptations to wood decay.</title>
        <authorList>
            <person name="Hage H."/>
            <person name="Miyauchi S."/>
            <person name="Viragh M."/>
            <person name="Drula E."/>
            <person name="Min B."/>
            <person name="Chaduli D."/>
            <person name="Navarro D."/>
            <person name="Favel A."/>
            <person name="Norest M."/>
            <person name="Lesage-Meessen L."/>
            <person name="Balint B."/>
            <person name="Merenyi Z."/>
            <person name="de Eugenio L."/>
            <person name="Morin E."/>
            <person name="Martinez A.T."/>
            <person name="Baldrian P."/>
            <person name="Stursova M."/>
            <person name="Martinez M.J."/>
            <person name="Novotny C."/>
            <person name="Magnuson J.K."/>
            <person name="Spatafora J.W."/>
            <person name="Maurice S."/>
            <person name="Pangilinan J."/>
            <person name="Andreopoulos W."/>
            <person name="LaButti K."/>
            <person name="Hundley H."/>
            <person name="Na H."/>
            <person name="Kuo A."/>
            <person name="Barry K."/>
            <person name="Lipzen A."/>
            <person name="Henrissat B."/>
            <person name="Riley R."/>
            <person name="Ahrendt S."/>
            <person name="Nagy L.G."/>
            <person name="Grigoriev I.V."/>
            <person name="Martin F."/>
            <person name="Rosso M.N."/>
        </authorList>
    </citation>
    <scope>NUCLEOTIDE SEQUENCE [LARGE SCALE GENOMIC DNA]</scope>
    <source>
        <strain evidence="2 3">CIRM-BRFM 1785</strain>
    </source>
</reference>
<comment type="caution">
    <text evidence="2">The sequence shown here is derived from an EMBL/GenBank/DDBJ whole genome shotgun (WGS) entry which is preliminary data.</text>
</comment>
<dbReference type="RefSeq" id="XP_047776200.1">
    <property type="nucleotide sequence ID" value="XM_047924460.1"/>
</dbReference>
<evidence type="ECO:0000313" key="3">
    <source>
        <dbReference type="Proteomes" id="UP000814176"/>
    </source>
</evidence>
<keyword evidence="3" id="KW-1185">Reference proteome</keyword>
<evidence type="ECO:0000259" key="1">
    <source>
        <dbReference type="PROSITE" id="PS51704"/>
    </source>
</evidence>
<sequence>MVWTVNDPLEMAEAIRWGIDVIMTDVPHVLHALRRDLEVDRNKTLARYPRTFLWRRHRY</sequence>
<proteinExistence type="predicted"/>